<proteinExistence type="inferred from homology"/>
<dbReference type="Pfam" id="PF01894">
    <property type="entry name" value="YjbQ"/>
    <property type="match status" value="1"/>
</dbReference>
<evidence type="ECO:0000256" key="1">
    <source>
        <dbReference type="ARBA" id="ARBA00005534"/>
    </source>
</evidence>
<dbReference type="EMBL" id="CP036291">
    <property type="protein sequence ID" value="QDU91173.1"/>
    <property type="molecule type" value="Genomic_DNA"/>
</dbReference>
<gene>
    <name evidence="2" type="ORF">Pla175_45930</name>
</gene>
<dbReference type="PANTHER" id="PTHR30615:SF8">
    <property type="entry name" value="UPF0047 PROTEIN C4A8.02C"/>
    <property type="match status" value="1"/>
</dbReference>
<accession>A0A518DI57</accession>
<dbReference type="PANTHER" id="PTHR30615">
    <property type="entry name" value="UNCHARACTERIZED PROTEIN YJBQ-RELATED"/>
    <property type="match status" value="1"/>
</dbReference>
<reference evidence="2 3" key="1">
    <citation type="submission" date="2019-02" db="EMBL/GenBank/DDBJ databases">
        <title>Deep-cultivation of Planctomycetes and their phenomic and genomic characterization uncovers novel biology.</title>
        <authorList>
            <person name="Wiegand S."/>
            <person name="Jogler M."/>
            <person name="Boedeker C."/>
            <person name="Pinto D."/>
            <person name="Vollmers J."/>
            <person name="Rivas-Marin E."/>
            <person name="Kohn T."/>
            <person name="Peeters S.H."/>
            <person name="Heuer A."/>
            <person name="Rast P."/>
            <person name="Oberbeckmann S."/>
            <person name="Bunk B."/>
            <person name="Jeske O."/>
            <person name="Meyerdierks A."/>
            <person name="Storesund J.E."/>
            <person name="Kallscheuer N."/>
            <person name="Luecker S."/>
            <person name="Lage O.M."/>
            <person name="Pohl T."/>
            <person name="Merkel B.J."/>
            <person name="Hornburger P."/>
            <person name="Mueller R.-W."/>
            <person name="Bruemmer F."/>
            <person name="Labrenz M."/>
            <person name="Spormann A.M."/>
            <person name="Op den Camp H."/>
            <person name="Overmann J."/>
            <person name="Amann R."/>
            <person name="Jetten M.S.M."/>
            <person name="Mascher T."/>
            <person name="Medema M.H."/>
            <person name="Devos D.P."/>
            <person name="Kaster A.-K."/>
            <person name="Ovreas L."/>
            <person name="Rohde M."/>
            <person name="Galperin M.Y."/>
            <person name="Jogler C."/>
        </authorList>
    </citation>
    <scope>NUCLEOTIDE SEQUENCE [LARGE SCALE GENOMIC DNA]</scope>
    <source>
        <strain evidence="2 3">Pla175</strain>
    </source>
</reference>
<dbReference type="RefSeq" id="WP_145291039.1">
    <property type="nucleotide sequence ID" value="NZ_CP036291.1"/>
</dbReference>
<evidence type="ECO:0008006" key="4">
    <source>
        <dbReference type="Google" id="ProtNLM"/>
    </source>
</evidence>
<protein>
    <recommendedName>
        <fullName evidence="4">Secondary thiamine-phosphate synthase enzyme</fullName>
    </recommendedName>
</protein>
<sequence length="146" mass="15838">MPQIASFQSTLTLSPRRRGFHLVTDEVLAAAPWISGIETGVLHVFLQHTSASLTLNENADRDVRTDLEASFSAIAPESFPYRHTCEGPDDMPAHVKSSLLGASVSVPIQRGGLALGVWQGIYLCEHRDRASARRLVLTAWGSAATE</sequence>
<dbReference type="SUPFAM" id="SSF111038">
    <property type="entry name" value="YjbQ-like"/>
    <property type="match status" value="1"/>
</dbReference>
<dbReference type="KEGG" id="pnd:Pla175_45930"/>
<dbReference type="InterPro" id="IPR035917">
    <property type="entry name" value="YjbQ-like_sf"/>
</dbReference>
<evidence type="ECO:0000313" key="2">
    <source>
        <dbReference type="EMBL" id="QDU91173.1"/>
    </source>
</evidence>
<name>A0A518DI57_9BACT</name>
<dbReference type="Gene3D" id="2.60.120.460">
    <property type="entry name" value="YjbQ-like"/>
    <property type="match status" value="1"/>
</dbReference>
<organism evidence="2 3">
    <name type="scientific">Pirellulimonas nuda</name>
    <dbReference type="NCBI Taxonomy" id="2528009"/>
    <lineage>
        <taxon>Bacteria</taxon>
        <taxon>Pseudomonadati</taxon>
        <taxon>Planctomycetota</taxon>
        <taxon>Planctomycetia</taxon>
        <taxon>Pirellulales</taxon>
        <taxon>Lacipirellulaceae</taxon>
        <taxon>Pirellulimonas</taxon>
    </lineage>
</organism>
<comment type="similarity">
    <text evidence="1">Belongs to the UPF0047 family.</text>
</comment>
<evidence type="ECO:0000313" key="3">
    <source>
        <dbReference type="Proteomes" id="UP000317429"/>
    </source>
</evidence>
<dbReference type="Proteomes" id="UP000317429">
    <property type="component" value="Chromosome"/>
</dbReference>
<dbReference type="NCBIfam" id="TIGR00149">
    <property type="entry name" value="TIGR00149_YjbQ"/>
    <property type="match status" value="1"/>
</dbReference>
<dbReference type="AlphaFoldDB" id="A0A518DI57"/>
<dbReference type="PIRSF" id="PIRSF004681">
    <property type="entry name" value="UCP004681"/>
    <property type="match status" value="1"/>
</dbReference>
<dbReference type="OrthoDB" id="9801725at2"/>
<dbReference type="InterPro" id="IPR001602">
    <property type="entry name" value="UPF0047_YjbQ-like"/>
</dbReference>
<keyword evidence="3" id="KW-1185">Reference proteome</keyword>